<dbReference type="InParanoid" id="A0A7N2M7E8"/>
<dbReference type="EMBL" id="LRBV02000007">
    <property type="status" value="NOT_ANNOTATED_CDS"/>
    <property type="molecule type" value="Genomic_DNA"/>
</dbReference>
<evidence type="ECO:0000256" key="1">
    <source>
        <dbReference type="SAM" id="MobiDB-lite"/>
    </source>
</evidence>
<dbReference type="AlphaFoldDB" id="A0A7N2M7E8"/>
<name>A0A7N2M7E8_QUELO</name>
<protein>
    <submittedName>
        <fullName evidence="2">Uncharacterized protein</fullName>
    </submittedName>
</protein>
<dbReference type="EnsemblPlants" id="QL07p042719:mrna">
    <property type="protein sequence ID" value="QL07p042719:mrna"/>
    <property type="gene ID" value="QL07p042719"/>
</dbReference>
<proteinExistence type="predicted"/>
<dbReference type="Proteomes" id="UP000594261">
    <property type="component" value="Chromosome 7"/>
</dbReference>
<reference evidence="2 3" key="1">
    <citation type="journal article" date="2016" name="G3 (Bethesda)">
        <title>First Draft Assembly and Annotation of the Genome of a California Endemic Oak Quercus lobata Nee (Fagaceae).</title>
        <authorList>
            <person name="Sork V.L."/>
            <person name="Fitz-Gibbon S.T."/>
            <person name="Puiu D."/>
            <person name="Crepeau M."/>
            <person name="Gugger P.F."/>
            <person name="Sherman R."/>
            <person name="Stevens K."/>
            <person name="Langley C.H."/>
            <person name="Pellegrini M."/>
            <person name="Salzberg S.L."/>
        </authorList>
    </citation>
    <scope>NUCLEOTIDE SEQUENCE [LARGE SCALE GENOMIC DNA]</scope>
    <source>
        <strain evidence="2 3">cv. SW786</strain>
    </source>
</reference>
<feature type="region of interest" description="Disordered" evidence="1">
    <location>
        <begin position="1"/>
        <end position="69"/>
    </location>
</feature>
<evidence type="ECO:0000313" key="2">
    <source>
        <dbReference type="EnsemblPlants" id="QL07p042719:mrna"/>
    </source>
</evidence>
<feature type="compositionally biased region" description="Pro residues" evidence="1">
    <location>
        <begin position="18"/>
        <end position="34"/>
    </location>
</feature>
<evidence type="ECO:0000313" key="3">
    <source>
        <dbReference type="Proteomes" id="UP000594261"/>
    </source>
</evidence>
<sequence length="108" mass="11489">MLILESTKSPNLPQVPSWTPPPPPQPQPQPPSPPAVAKDAKPANLGQPSLHKNEVAGVSSSSPEIESVPPLLRKLLDCARLAESEPDRAVKTLIALRKSVSEHGDPTE</sequence>
<keyword evidence="3" id="KW-1185">Reference proteome</keyword>
<accession>A0A7N2M7E8</accession>
<organism evidence="2 3">
    <name type="scientific">Quercus lobata</name>
    <name type="common">Valley oak</name>
    <dbReference type="NCBI Taxonomy" id="97700"/>
    <lineage>
        <taxon>Eukaryota</taxon>
        <taxon>Viridiplantae</taxon>
        <taxon>Streptophyta</taxon>
        <taxon>Embryophyta</taxon>
        <taxon>Tracheophyta</taxon>
        <taxon>Spermatophyta</taxon>
        <taxon>Magnoliopsida</taxon>
        <taxon>eudicotyledons</taxon>
        <taxon>Gunneridae</taxon>
        <taxon>Pentapetalae</taxon>
        <taxon>rosids</taxon>
        <taxon>fabids</taxon>
        <taxon>Fagales</taxon>
        <taxon>Fagaceae</taxon>
        <taxon>Quercus</taxon>
    </lineage>
</organism>
<reference evidence="2" key="2">
    <citation type="submission" date="2021-01" db="UniProtKB">
        <authorList>
            <consortium name="EnsemblPlants"/>
        </authorList>
    </citation>
    <scope>IDENTIFICATION</scope>
</reference>
<dbReference type="Gramene" id="QL07p042719:mrna">
    <property type="protein sequence ID" value="QL07p042719:mrna"/>
    <property type="gene ID" value="QL07p042719"/>
</dbReference>
<feature type="compositionally biased region" description="Polar residues" evidence="1">
    <location>
        <begin position="1"/>
        <end position="12"/>
    </location>
</feature>
<feature type="compositionally biased region" description="Low complexity" evidence="1">
    <location>
        <begin position="58"/>
        <end position="69"/>
    </location>
</feature>